<name>A0AAN9QJE1_CANGL</name>
<accession>A0AAN9QJE1</accession>
<dbReference type="Proteomes" id="UP001367508">
    <property type="component" value="Unassembled WGS sequence"/>
</dbReference>
<dbReference type="EMBL" id="JAYMYQ010000004">
    <property type="protein sequence ID" value="KAK7339800.1"/>
    <property type="molecule type" value="Genomic_DNA"/>
</dbReference>
<dbReference type="AlphaFoldDB" id="A0AAN9QJE1"/>
<reference evidence="1 2" key="1">
    <citation type="submission" date="2024-01" db="EMBL/GenBank/DDBJ databases">
        <title>The genomes of 5 underutilized Papilionoideae crops provide insights into root nodulation and disease resistanc.</title>
        <authorList>
            <person name="Jiang F."/>
        </authorList>
    </citation>
    <scope>NUCLEOTIDE SEQUENCE [LARGE SCALE GENOMIC DNA]</scope>
    <source>
        <strain evidence="1">LVBAO_FW01</strain>
        <tissue evidence="1">Leaves</tissue>
    </source>
</reference>
<organism evidence="1 2">
    <name type="scientific">Canavalia gladiata</name>
    <name type="common">Sword bean</name>
    <name type="synonym">Dolichos gladiatus</name>
    <dbReference type="NCBI Taxonomy" id="3824"/>
    <lineage>
        <taxon>Eukaryota</taxon>
        <taxon>Viridiplantae</taxon>
        <taxon>Streptophyta</taxon>
        <taxon>Embryophyta</taxon>
        <taxon>Tracheophyta</taxon>
        <taxon>Spermatophyta</taxon>
        <taxon>Magnoliopsida</taxon>
        <taxon>eudicotyledons</taxon>
        <taxon>Gunneridae</taxon>
        <taxon>Pentapetalae</taxon>
        <taxon>rosids</taxon>
        <taxon>fabids</taxon>
        <taxon>Fabales</taxon>
        <taxon>Fabaceae</taxon>
        <taxon>Papilionoideae</taxon>
        <taxon>50 kb inversion clade</taxon>
        <taxon>NPAAA clade</taxon>
        <taxon>indigoferoid/millettioid clade</taxon>
        <taxon>Phaseoleae</taxon>
        <taxon>Canavalia</taxon>
    </lineage>
</organism>
<protein>
    <submittedName>
        <fullName evidence="1">Uncharacterized protein</fullName>
    </submittedName>
</protein>
<evidence type="ECO:0000313" key="1">
    <source>
        <dbReference type="EMBL" id="KAK7339800.1"/>
    </source>
</evidence>
<sequence>MWCQPLHNPSWELLLNHVGEVRNLTSGAPYLSKIPSRNNNWKLIIVTILESSWGLVIKWMMDYYILSLIETSFKAKSGYVIRAGLSWSPNVATDTKP</sequence>
<gene>
    <name evidence="1" type="ORF">VNO77_20485</name>
</gene>
<evidence type="ECO:0000313" key="2">
    <source>
        <dbReference type="Proteomes" id="UP001367508"/>
    </source>
</evidence>
<proteinExistence type="predicted"/>
<comment type="caution">
    <text evidence="1">The sequence shown here is derived from an EMBL/GenBank/DDBJ whole genome shotgun (WGS) entry which is preliminary data.</text>
</comment>
<keyword evidence="2" id="KW-1185">Reference proteome</keyword>